<dbReference type="InterPro" id="IPR036345">
    <property type="entry name" value="ExoRNase_PH_dom2_sf"/>
</dbReference>
<dbReference type="RefSeq" id="XP_029655955.1">
    <property type="nucleotide sequence ID" value="XM_029800095.1"/>
</dbReference>
<evidence type="ECO:0000256" key="1">
    <source>
        <dbReference type="ARBA" id="ARBA00001946"/>
    </source>
</evidence>
<dbReference type="InterPro" id="IPR008162">
    <property type="entry name" value="Pyrophosphatase"/>
</dbReference>
<evidence type="ECO:0000256" key="6">
    <source>
        <dbReference type="ARBA" id="ARBA00022842"/>
    </source>
</evidence>
<comment type="similarity">
    <text evidence="2">Belongs to the PPase family.</text>
</comment>
<evidence type="ECO:0000313" key="7">
    <source>
        <dbReference type="Proteomes" id="UP000515154"/>
    </source>
</evidence>
<keyword evidence="5" id="KW-0378">Hydrolase</keyword>
<organism evidence="7 8">
    <name type="scientific">Octopus sinensis</name>
    <name type="common">East Asian common octopus</name>
    <dbReference type="NCBI Taxonomy" id="2607531"/>
    <lineage>
        <taxon>Eukaryota</taxon>
        <taxon>Metazoa</taxon>
        <taxon>Spiralia</taxon>
        <taxon>Lophotrochozoa</taxon>
        <taxon>Mollusca</taxon>
        <taxon>Cephalopoda</taxon>
        <taxon>Coleoidea</taxon>
        <taxon>Octopodiformes</taxon>
        <taxon>Octopoda</taxon>
        <taxon>Incirrata</taxon>
        <taxon>Octopodidae</taxon>
        <taxon>Octopus</taxon>
    </lineage>
</organism>
<dbReference type="SUPFAM" id="SSF55666">
    <property type="entry name" value="Ribonuclease PH domain 2-like"/>
    <property type="match status" value="1"/>
</dbReference>
<dbReference type="InterPro" id="IPR036649">
    <property type="entry name" value="Pyrophosphatase_sf"/>
</dbReference>
<dbReference type="EC" id="3.6.1.1" evidence="3"/>
<reference evidence="8" key="1">
    <citation type="submission" date="2025-08" db="UniProtKB">
        <authorList>
            <consortium name="RefSeq"/>
        </authorList>
    </citation>
    <scope>IDENTIFICATION</scope>
</reference>
<dbReference type="Proteomes" id="UP000515154">
    <property type="component" value="Unplaced"/>
</dbReference>
<accession>A0A6P7U136</accession>
<dbReference type="KEGG" id="osn:115229804"/>
<keyword evidence="4" id="KW-0479">Metal-binding</keyword>
<dbReference type="PANTHER" id="PTHR10286">
    <property type="entry name" value="INORGANIC PYROPHOSPHATASE"/>
    <property type="match status" value="1"/>
</dbReference>
<comment type="cofactor">
    <cofactor evidence="1">
        <name>Mg(2+)</name>
        <dbReference type="ChEBI" id="CHEBI:18420"/>
    </cofactor>
</comment>
<evidence type="ECO:0000256" key="4">
    <source>
        <dbReference type="ARBA" id="ARBA00022723"/>
    </source>
</evidence>
<dbReference type="Gene3D" id="3.40.50.1240">
    <property type="entry name" value="Phosphoglycerate mutase-like"/>
    <property type="match status" value="1"/>
</dbReference>
<dbReference type="SUPFAM" id="SSF53254">
    <property type="entry name" value="Phosphoglycerate mutase-like"/>
    <property type="match status" value="1"/>
</dbReference>
<keyword evidence="7" id="KW-1185">Reference proteome</keyword>
<dbReference type="GO" id="GO:0004427">
    <property type="term" value="F:inorganic diphosphate phosphatase activity"/>
    <property type="evidence" value="ECO:0007669"/>
    <property type="project" value="UniProtKB-EC"/>
</dbReference>
<keyword evidence="6" id="KW-0460">Magnesium</keyword>
<dbReference type="GO" id="GO:0005737">
    <property type="term" value="C:cytoplasm"/>
    <property type="evidence" value="ECO:0007669"/>
    <property type="project" value="InterPro"/>
</dbReference>
<dbReference type="CDD" id="cd07061">
    <property type="entry name" value="HP_HAP_like"/>
    <property type="match status" value="1"/>
</dbReference>
<dbReference type="InterPro" id="IPR029033">
    <property type="entry name" value="His_PPase_superfam"/>
</dbReference>
<dbReference type="Pfam" id="PF00719">
    <property type="entry name" value="Pyrophosphatase"/>
    <property type="match status" value="1"/>
</dbReference>
<proteinExistence type="inferred from homology"/>
<evidence type="ECO:0000256" key="2">
    <source>
        <dbReference type="ARBA" id="ARBA00006220"/>
    </source>
</evidence>
<evidence type="ECO:0000313" key="8">
    <source>
        <dbReference type="RefSeq" id="XP_029655955.1"/>
    </source>
</evidence>
<dbReference type="GO" id="GO:0006796">
    <property type="term" value="P:phosphate-containing compound metabolic process"/>
    <property type="evidence" value="ECO:0007669"/>
    <property type="project" value="InterPro"/>
</dbReference>
<dbReference type="AlphaFoldDB" id="A0A6P7U136"/>
<protein>
    <recommendedName>
        <fullName evidence="3">inorganic diphosphatase</fullName>
        <ecNumber evidence="3">3.6.1.1</ecNumber>
    </recommendedName>
</protein>
<evidence type="ECO:0000256" key="3">
    <source>
        <dbReference type="ARBA" id="ARBA00012146"/>
    </source>
</evidence>
<name>A0A6P7U136_9MOLL</name>
<dbReference type="Gene3D" id="3.90.80.10">
    <property type="entry name" value="Inorganic pyrophosphatase"/>
    <property type="match status" value="1"/>
</dbReference>
<sequence length="229" mass="25817">MSDSVLESGQVCSVKVLGVLCLLDQGETDWKVIGICTDDPLASQLNDIDDVETLMPGFLSVNWFRDYKKPDNKPANKFGLNGEFRGYRGVEMQYNLGQYLRSRYSFFERYFKKDIEILSSDSDRAISSAMATLEGLFPTPKTDIMDFKTPWSPIPVRTIPSSLDYMTLAILPKSGQLVQMSVSGRIHQQELSSIMDAATSGCQQIYMQMQGLLRDHLSALSLSMYHRLL</sequence>
<evidence type="ECO:0000256" key="5">
    <source>
        <dbReference type="ARBA" id="ARBA00022801"/>
    </source>
</evidence>
<dbReference type="GO" id="GO:0000287">
    <property type="term" value="F:magnesium ion binding"/>
    <property type="evidence" value="ECO:0007669"/>
    <property type="project" value="InterPro"/>
</dbReference>
<dbReference type="SUPFAM" id="SSF50324">
    <property type="entry name" value="Inorganic pyrophosphatase"/>
    <property type="match status" value="1"/>
</dbReference>
<gene>
    <name evidence="8" type="primary">LOC115229804</name>
</gene>
<dbReference type="InterPro" id="IPR000560">
    <property type="entry name" value="His_Pase_clade-2"/>
</dbReference>